<evidence type="ECO:0008006" key="4">
    <source>
        <dbReference type="Google" id="ProtNLM"/>
    </source>
</evidence>
<dbReference type="PANTHER" id="PTHR43179:SF7">
    <property type="entry name" value="RHAMNOSYLTRANSFERASE WBBL"/>
    <property type="match status" value="1"/>
</dbReference>
<keyword evidence="3" id="KW-1185">Reference proteome</keyword>
<dbReference type="Gene3D" id="3.90.550.10">
    <property type="entry name" value="Spore Coat Polysaccharide Biosynthesis Protein SpsA, Chain A"/>
    <property type="match status" value="1"/>
</dbReference>
<sequence length="626" mass="67698">MVATMSRAKKVPVSSAGGEVDDVRATEESSGSSPDAFELSNETLPFAKLEGDGGVFRGFAIDYVIQAHGLVFLSGWVAGGKAETVLRQHDRGAKAGIGAVTFFRRPDLEAAYPSPGANVRGMLVVIEVASGAIFTLCGTRFLLASPEPGAPGLERLLAEHKARIGFLLRVTADRPGLCAEIASQVIPISSPRARGFIEQAKGVAAHGGIVVGWVVVCPGVRLALADSAGNFAWMDKAVRWHRPDIVDAFGHEFGNDTFNAGFMHAWHKPIHMGQEIRLIAVDGDEACTAAVARWDSAPQEPVSFARWAFALPTPPDRFFERLEQHDGAIIESLVRAKLSGRPRDSMEITNFGQPPSDPTCSVVVPLFGRFDFMLNQLLAFSEDEEIRDGAELIYVVDDPRILSDVRRTAPRLFEANRVPFRLVSADDNRGYSGANNVGIAVARAPNLLLLNSDVIPIEPGWLGKMLGVLETRADVGAVGARLFYPNGSIQHDGIAFAWEPDLNAHVNKHPGMGLEAGSPSATATPRVAVTGACLLMRRADYLRIGGLDEGFLVGDFEDSDLCLKVREAGYAIVCVEDVHLVHLERQSFAAIGQDNFRNLVVRYNAWRHEKRWKAAISAILASGKAQ</sequence>
<dbReference type="EMBL" id="NPEX01000027">
    <property type="protein sequence ID" value="RAI44995.1"/>
    <property type="molecule type" value="Genomic_DNA"/>
</dbReference>
<name>A0A327L4U0_9BRAD</name>
<dbReference type="Proteomes" id="UP000249130">
    <property type="component" value="Unassembled WGS sequence"/>
</dbReference>
<reference evidence="2 3" key="1">
    <citation type="submission" date="2017-07" db="EMBL/GenBank/DDBJ databases">
        <title>Draft Genome Sequences of Select Purple Nonsulfur Bacteria.</title>
        <authorList>
            <person name="Lasarre B."/>
            <person name="Mckinlay J.B."/>
        </authorList>
    </citation>
    <scope>NUCLEOTIDE SEQUENCE [LARGE SCALE GENOMIC DNA]</scope>
    <source>
        <strain evidence="2 3">DSM 5909</strain>
    </source>
</reference>
<comment type="caution">
    <text evidence="2">The sequence shown here is derived from an EMBL/GenBank/DDBJ whole genome shotgun (WGS) entry which is preliminary data.</text>
</comment>
<evidence type="ECO:0000256" key="1">
    <source>
        <dbReference type="SAM" id="MobiDB-lite"/>
    </source>
</evidence>
<proteinExistence type="predicted"/>
<dbReference type="Pfam" id="PF13641">
    <property type="entry name" value="Glyco_tranf_2_3"/>
    <property type="match status" value="1"/>
</dbReference>
<dbReference type="PANTHER" id="PTHR43179">
    <property type="entry name" value="RHAMNOSYLTRANSFERASE WBBL"/>
    <property type="match status" value="1"/>
</dbReference>
<dbReference type="SUPFAM" id="SSF53448">
    <property type="entry name" value="Nucleotide-diphospho-sugar transferases"/>
    <property type="match status" value="1"/>
</dbReference>
<evidence type="ECO:0000313" key="3">
    <source>
        <dbReference type="Proteomes" id="UP000249130"/>
    </source>
</evidence>
<gene>
    <name evidence="2" type="ORF">CH341_06170</name>
</gene>
<evidence type="ECO:0000313" key="2">
    <source>
        <dbReference type="EMBL" id="RAI44995.1"/>
    </source>
</evidence>
<protein>
    <recommendedName>
        <fullName evidence="4">Glycosyltransferase 2-like domain-containing protein</fullName>
    </recommendedName>
</protein>
<feature type="region of interest" description="Disordered" evidence="1">
    <location>
        <begin position="1"/>
        <end position="37"/>
    </location>
</feature>
<dbReference type="OrthoDB" id="9783791at2"/>
<organism evidence="2 3">
    <name type="scientific">Rhodoplanes roseus</name>
    <dbReference type="NCBI Taxonomy" id="29409"/>
    <lineage>
        <taxon>Bacteria</taxon>
        <taxon>Pseudomonadati</taxon>
        <taxon>Pseudomonadota</taxon>
        <taxon>Alphaproteobacteria</taxon>
        <taxon>Hyphomicrobiales</taxon>
        <taxon>Nitrobacteraceae</taxon>
        <taxon>Rhodoplanes</taxon>
    </lineage>
</organism>
<dbReference type="InterPro" id="IPR029044">
    <property type="entry name" value="Nucleotide-diphossugar_trans"/>
</dbReference>
<accession>A0A327L4U0</accession>
<dbReference type="AlphaFoldDB" id="A0A327L4U0"/>